<dbReference type="InterPro" id="IPR006984">
    <property type="entry name" value="Fcf1/UTP23"/>
</dbReference>
<keyword evidence="7" id="KW-0677">Repeat</keyword>
<dbReference type="InterPro" id="IPR011989">
    <property type="entry name" value="ARM-like"/>
</dbReference>
<feature type="compositionally biased region" description="Basic and acidic residues" evidence="14">
    <location>
        <begin position="1371"/>
        <end position="1394"/>
    </location>
</feature>
<dbReference type="Gene3D" id="1.25.10.10">
    <property type="entry name" value="Leucine-rich Repeat Variant"/>
    <property type="match status" value="2"/>
</dbReference>
<evidence type="ECO:0000256" key="12">
    <source>
        <dbReference type="PROSITE-ProRule" id="PRU00103"/>
    </source>
</evidence>
<evidence type="ECO:0000256" key="5">
    <source>
        <dbReference type="ARBA" id="ARBA00022517"/>
    </source>
</evidence>
<evidence type="ECO:0000256" key="4">
    <source>
        <dbReference type="ARBA" id="ARBA00022490"/>
    </source>
</evidence>
<evidence type="ECO:0000256" key="13">
    <source>
        <dbReference type="SAM" id="Coils"/>
    </source>
</evidence>
<evidence type="ECO:0000256" key="2">
    <source>
        <dbReference type="ARBA" id="ARBA00004604"/>
    </source>
</evidence>
<dbReference type="GO" id="GO:0032040">
    <property type="term" value="C:small-subunit processome"/>
    <property type="evidence" value="ECO:0007669"/>
    <property type="project" value="InterPro"/>
</dbReference>
<feature type="compositionally biased region" description="Acidic residues" evidence="14">
    <location>
        <begin position="906"/>
        <end position="916"/>
    </location>
</feature>
<dbReference type="InterPro" id="IPR002716">
    <property type="entry name" value="PIN_dom"/>
</dbReference>
<dbReference type="InterPro" id="IPR037503">
    <property type="entry name" value="Fcf1_PIN"/>
</dbReference>
<dbReference type="GO" id="GO:0005737">
    <property type="term" value="C:cytoplasm"/>
    <property type="evidence" value="ECO:0007669"/>
    <property type="project" value="UniProtKB-SubCell"/>
</dbReference>
<dbReference type="Pfam" id="PF04900">
    <property type="entry name" value="Fcf1"/>
    <property type="match status" value="1"/>
</dbReference>
<dbReference type="Pfam" id="PF25780">
    <property type="entry name" value="TPR_IPO5"/>
    <property type="match status" value="1"/>
</dbReference>
<comment type="similarity">
    <text evidence="10">Belongs to the UTP23/FCF1 family. FCF1 subfamily.</text>
</comment>
<keyword evidence="3" id="KW-0813">Transport</keyword>
<comment type="subcellular location">
    <subcellularLocation>
        <location evidence="1">Cytoplasm</location>
    </subcellularLocation>
    <subcellularLocation>
        <location evidence="2">Nucleus</location>
        <location evidence="2">Nucleolus</location>
    </subcellularLocation>
</comment>
<dbReference type="GO" id="GO:0006606">
    <property type="term" value="P:protein import into nucleus"/>
    <property type="evidence" value="ECO:0007669"/>
    <property type="project" value="InterPro"/>
</dbReference>
<dbReference type="InterPro" id="IPR001494">
    <property type="entry name" value="Importin-beta_N"/>
</dbReference>
<sequence length="1646" mass="182567">MEAIILKLLQPDNAVIEAGTRELKAALSSPQALPELCSVLTTTTASPEVRQYAAVLLRKKFGQERLWLGLSGEQRDLVRQGCLGALQAESQPSVRQAIVQLVGVLARREPWPELRAFIVASWSSDQSEARVWGVRTWSVVCQEAGAQVRPELPQFAPLLQRAWSQGEPEMAYYATQALQALVPHLGSEELPLVQPLITHVVAALPALVRADQDRAARALELFDALFECEVPIVAPHLPLIVELCLNLAAQSDLEDSLRVSAITLLGRLGRLKKKAIIKHKLYGPMINTLFPIMCYVPPDQEEEAVDLIECAHPSTCACQAMDCLAIQLPPEKFMPPLLRLVEPALQDGRPEMMKGAFNALAVIAEGCSEHIRTKYMVSFLQAIGQGIKHTHPSVKSAALYALGQFSEYLQPEINNYASDILPVLFEFLDEASQQMKQTRRDPPGLNRIFYALEIFCENLEKKLEPFLSDLMSRLLALLQGDEISVRTQELTISAIGAAANATGQAIYPFFDPIMVNLKRYLNLTSSSEQELTLLTQSMDTLGTLARAVGPTGFVPSLAEECCKLSLDLVTKYDDPDVRKCAFAMFGSVSFVVKDQGIGELPPEKFMPPLLRLVEPALQDGRPEMMKGAFNALAVIAEGCSEHIRTKYMVSFLQAIGQGIKHTHPSVKSAALYALGQFSEYLQPEINNYASDILPVLFEFLDEASQQMKQTRRDPPGLNRIFYALEIFCENLEKKLEPFLSDLMSRLLALLQGDEISVRTQELTISAIGAAANATGQAIYPFFDPIMVNLKRYLNLTSSSEQELTLLTQSMDTLGTLARAVGPTGFVPSLAEECCKLSLDLVTKYDDPDVRKCAFAMFGSVSFVVKDQGIGEVLPSIIDMMIRSVESKEGISFEYKDEGDSHLPLEDLSDDEDEDGEISLNSSSNASNLKAVNVENAFMEEKEQAVIALKEICLNSPHSFYPYLQKSSEVIWGVLEFPDEDVRKSAAEALAEFARCYFKMGTPQGQEAFQNAITALVPKLCSLVQSDPEAGVVSMCLDQLAYLLKECLSGVAGIPGYPEMITQCVRLVMKSECACMATESCCDRDCKCEPEDENIQSEQDEVLFEYAGEVLPALGNAMNPTAFSPYFAGMLPHLLKKTKKSCTVSERSFGAGSLADCMKPLQGALDPYIKTLFPIFLTLLNDDEDDVRNNAIFGLGELAFRSGPAMYDKYSTILQTLSNILAVEENVRVVDQILGAVCRLLVTNIDLVPLDEVLPVIFKNLPLKEDVEENTIIMKAILVLYAQGHPQVRQNVPKIMEVAVTAFKTGEEAMAEDNDLAKTLLTNLSRDMPDEFASTLTAIPDNVASKISQIMPRAKRTKKFAAMKRMISLNDPRIKDKDREPPKKKKKEDPSEMKITEAPQSSSALFFQYNTQLGPPFHILIDTNFINFSIKNKMDVMQSMMDCLYAKCIPYVTDCVMGELEKLGSKYSLALKIVRDPKFERLPCLHKGTYADDCLVDRVTQHKCYIVATCDKDLKRRIRQIPGVPIMFLFIIMGAKDKHKRGQSRNNMNFKVVGGKAGKTKGRPQPVDIKLKKLVQGRNKKTDEVANLDEQFKEMQQKAVSMQKKPVARTRIEPSAKMVQEEVMLNKVQPTMPSRAGSSSWISSTPS</sequence>
<dbReference type="GO" id="GO:0042274">
    <property type="term" value="P:ribosomal small subunit biogenesis"/>
    <property type="evidence" value="ECO:0007669"/>
    <property type="project" value="UniProtKB-ARBA"/>
</dbReference>
<dbReference type="FunFam" id="3.40.50.1010:FF:000004">
    <property type="entry name" value="rRNA-processing protein FCF1 homolog"/>
    <property type="match status" value="1"/>
</dbReference>
<dbReference type="SUPFAM" id="SSF88723">
    <property type="entry name" value="PIN domain-like"/>
    <property type="match status" value="1"/>
</dbReference>
<dbReference type="InterPro" id="IPR000357">
    <property type="entry name" value="HEAT"/>
</dbReference>
<dbReference type="SMART" id="SM00670">
    <property type="entry name" value="PINc"/>
    <property type="match status" value="1"/>
</dbReference>
<dbReference type="Pfam" id="PF03810">
    <property type="entry name" value="IBN_N"/>
    <property type="match status" value="1"/>
</dbReference>
<evidence type="ECO:0000256" key="6">
    <source>
        <dbReference type="ARBA" id="ARBA00022552"/>
    </source>
</evidence>
<dbReference type="PROSITE" id="PS50166">
    <property type="entry name" value="IMPORTIN_B_NT"/>
    <property type="match status" value="1"/>
</dbReference>
<feature type="domain" description="Importin N-terminal" evidence="15">
    <location>
        <begin position="19"/>
        <end position="104"/>
    </location>
</feature>
<dbReference type="InterPro" id="IPR040122">
    <property type="entry name" value="Importin_beta"/>
</dbReference>
<dbReference type="EMBL" id="VCGU01000459">
    <property type="protein sequence ID" value="TRY62224.1"/>
    <property type="molecule type" value="Genomic_DNA"/>
</dbReference>
<feature type="compositionally biased region" description="Polar residues" evidence="14">
    <location>
        <begin position="1627"/>
        <end position="1646"/>
    </location>
</feature>
<evidence type="ECO:0000313" key="16">
    <source>
        <dbReference type="EMBL" id="TRY62224.1"/>
    </source>
</evidence>
<proteinExistence type="inferred from homology"/>
<keyword evidence="4" id="KW-0963">Cytoplasm</keyword>
<evidence type="ECO:0000259" key="15">
    <source>
        <dbReference type="PROSITE" id="PS50166"/>
    </source>
</evidence>
<dbReference type="Pfam" id="PF02985">
    <property type="entry name" value="HEAT"/>
    <property type="match status" value="1"/>
</dbReference>
<dbReference type="CDD" id="cd09864">
    <property type="entry name" value="PIN_Fcf1-like"/>
    <property type="match status" value="1"/>
</dbReference>
<accession>A0A553N9V2</accession>
<evidence type="ECO:0000313" key="17">
    <source>
        <dbReference type="Proteomes" id="UP000318571"/>
    </source>
</evidence>
<feature type="region of interest" description="Disordered" evidence="14">
    <location>
        <begin position="897"/>
        <end position="922"/>
    </location>
</feature>
<comment type="caution">
    <text evidence="16">The sequence shown here is derived from an EMBL/GenBank/DDBJ whole genome shotgun (WGS) entry which is preliminary data.</text>
</comment>
<dbReference type="Proteomes" id="UP000318571">
    <property type="component" value="Chromosome 8"/>
</dbReference>
<keyword evidence="6" id="KW-0698">rRNA processing</keyword>
<keyword evidence="5" id="KW-0690">Ribosome biogenesis</keyword>
<dbReference type="STRING" id="6832.A0A553N9V2"/>
<evidence type="ECO:0000256" key="8">
    <source>
        <dbReference type="ARBA" id="ARBA00022927"/>
    </source>
</evidence>
<dbReference type="InterPro" id="IPR021133">
    <property type="entry name" value="HEAT_type_2"/>
</dbReference>
<dbReference type="SMART" id="SM00913">
    <property type="entry name" value="IBN_N"/>
    <property type="match status" value="1"/>
</dbReference>
<gene>
    <name evidence="16" type="ORF">TCAL_03721</name>
</gene>
<dbReference type="FunFam" id="1.25.10.10:FF:000186">
    <property type="entry name" value="Importin 4"/>
    <property type="match status" value="1"/>
</dbReference>
<dbReference type="PROSITE" id="PS50077">
    <property type="entry name" value="HEAT_REPEAT"/>
    <property type="match status" value="1"/>
</dbReference>
<dbReference type="SUPFAM" id="SSF48371">
    <property type="entry name" value="ARM repeat"/>
    <property type="match status" value="3"/>
</dbReference>
<keyword evidence="8" id="KW-0653">Protein transport</keyword>
<feature type="region of interest" description="Disordered" evidence="14">
    <location>
        <begin position="1370"/>
        <end position="1396"/>
    </location>
</feature>
<evidence type="ECO:0000256" key="3">
    <source>
        <dbReference type="ARBA" id="ARBA00022448"/>
    </source>
</evidence>
<feature type="repeat" description="HEAT" evidence="12">
    <location>
        <begin position="1171"/>
        <end position="1209"/>
    </location>
</feature>
<evidence type="ECO:0000256" key="1">
    <source>
        <dbReference type="ARBA" id="ARBA00004496"/>
    </source>
</evidence>
<organism evidence="16 17">
    <name type="scientific">Tigriopus californicus</name>
    <name type="common">Marine copepod</name>
    <dbReference type="NCBI Taxonomy" id="6832"/>
    <lineage>
        <taxon>Eukaryota</taxon>
        <taxon>Metazoa</taxon>
        <taxon>Ecdysozoa</taxon>
        <taxon>Arthropoda</taxon>
        <taxon>Crustacea</taxon>
        <taxon>Multicrustacea</taxon>
        <taxon>Hexanauplia</taxon>
        <taxon>Copepoda</taxon>
        <taxon>Harpacticoida</taxon>
        <taxon>Harpacticidae</taxon>
        <taxon>Tigriopus</taxon>
    </lineage>
</organism>
<evidence type="ECO:0000256" key="10">
    <source>
        <dbReference type="ARBA" id="ARBA00024026"/>
    </source>
</evidence>
<keyword evidence="9" id="KW-0539">Nucleus</keyword>
<dbReference type="InterPro" id="IPR057672">
    <property type="entry name" value="TPR_IPO4/5"/>
</dbReference>
<name>A0A553N9V2_TIGCA</name>
<keyword evidence="13" id="KW-0175">Coiled coil</keyword>
<evidence type="ECO:0000256" key="11">
    <source>
        <dbReference type="ARBA" id="ARBA00069243"/>
    </source>
</evidence>
<dbReference type="GO" id="GO:0031267">
    <property type="term" value="F:small GTPase binding"/>
    <property type="evidence" value="ECO:0007669"/>
    <property type="project" value="InterPro"/>
</dbReference>
<keyword evidence="17" id="KW-1185">Reference proteome</keyword>
<reference evidence="16 17" key="1">
    <citation type="journal article" date="2018" name="Nat. Ecol. Evol.">
        <title>Genomic signatures of mitonuclear coevolution across populations of Tigriopus californicus.</title>
        <authorList>
            <person name="Barreto F.S."/>
            <person name="Watson E.T."/>
            <person name="Lima T.G."/>
            <person name="Willett C.S."/>
            <person name="Edmands S."/>
            <person name="Li W."/>
            <person name="Burton R.S."/>
        </authorList>
    </citation>
    <scope>NUCLEOTIDE SEQUENCE [LARGE SCALE GENOMIC DNA]</scope>
    <source>
        <strain evidence="16 17">San Diego</strain>
    </source>
</reference>
<protein>
    <recommendedName>
        <fullName evidence="11">rRNA-processing protein FCF1 homolog</fullName>
    </recommendedName>
</protein>
<dbReference type="InterPro" id="IPR029060">
    <property type="entry name" value="PIN-like_dom_sf"/>
</dbReference>
<evidence type="ECO:0000256" key="7">
    <source>
        <dbReference type="ARBA" id="ARBA00022737"/>
    </source>
</evidence>
<dbReference type="GO" id="GO:0006364">
    <property type="term" value="P:rRNA processing"/>
    <property type="evidence" value="ECO:0007669"/>
    <property type="project" value="UniProtKB-KW"/>
</dbReference>
<dbReference type="InterPro" id="IPR016024">
    <property type="entry name" value="ARM-type_fold"/>
</dbReference>
<evidence type="ECO:0000256" key="9">
    <source>
        <dbReference type="ARBA" id="ARBA00023242"/>
    </source>
</evidence>
<feature type="coiled-coil region" evidence="13">
    <location>
        <begin position="1570"/>
        <end position="1604"/>
    </location>
</feature>
<feature type="region of interest" description="Disordered" evidence="14">
    <location>
        <begin position="1626"/>
        <end position="1646"/>
    </location>
</feature>
<evidence type="ECO:0000256" key="14">
    <source>
        <dbReference type="SAM" id="MobiDB-lite"/>
    </source>
</evidence>
<dbReference type="Gene3D" id="3.40.50.1010">
    <property type="entry name" value="5'-nuclease"/>
    <property type="match status" value="1"/>
</dbReference>
<dbReference type="PANTHER" id="PTHR10527">
    <property type="entry name" value="IMPORTIN BETA"/>
    <property type="match status" value="1"/>
</dbReference>